<dbReference type="AlphaFoldDB" id="A0A974HDY6"/>
<dbReference type="Gene3D" id="3.30.1330.30">
    <property type="match status" value="1"/>
</dbReference>
<name>A0A974HDY6_XENLA</name>
<dbReference type="GO" id="GO:0004526">
    <property type="term" value="F:ribonuclease P activity"/>
    <property type="evidence" value="ECO:0007669"/>
    <property type="project" value="TreeGrafter"/>
</dbReference>
<dbReference type="Pfam" id="PF01248">
    <property type="entry name" value="Ribosomal_L7Ae"/>
    <property type="match status" value="1"/>
</dbReference>
<dbReference type="InterPro" id="IPR042848">
    <property type="entry name" value="Rpp38"/>
</dbReference>
<evidence type="ECO:0000259" key="2">
    <source>
        <dbReference type="Pfam" id="PF01248"/>
    </source>
</evidence>
<dbReference type="Proteomes" id="UP000694892">
    <property type="component" value="Chromosome 6S"/>
</dbReference>
<dbReference type="SUPFAM" id="SSF55315">
    <property type="entry name" value="L30e-like"/>
    <property type="match status" value="1"/>
</dbReference>
<proteinExistence type="predicted"/>
<reference evidence="4" key="1">
    <citation type="journal article" date="2016" name="Nature">
        <title>Genome evolution in the allotetraploid frog Xenopus laevis.</title>
        <authorList>
            <person name="Session A.M."/>
            <person name="Uno Y."/>
            <person name="Kwon T."/>
            <person name="Chapman J.A."/>
            <person name="Toyoda A."/>
            <person name="Takahashi S."/>
            <person name="Fukui A."/>
            <person name="Hikosaka A."/>
            <person name="Suzuki A."/>
            <person name="Kondo M."/>
            <person name="van Heeringen S.J."/>
            <person name="Quigley I."/>
            <person name="Heinz S."/>
            <person name="Ogino H."/>
            <person name="Ochi H."/>
            <person name="Hellsten U."/>
            <person name="Lyons J.B."/>
            <person name="Simakov O."/>
            <person name="Putnam N."/>
            <person name="Stites J."/>
            <person name="Kuroki Y."/>
            <person name="Tanaka T."/>
            <person name="Michiue T."/>
            <person name="Watanabe M."/>
            <person name="Bogdanovic O."/>
            <person name="Lister R."/>
            <person name="Georgiou G."/>
            <person name="Paranjpe S.S."/>
            <person name="van Kruijsbergen I."/>
            <person name="Shu S."/>
            <person name="Carlson J."/>
            <person name="Kinoshita T."/>
            <person name="Ohta Y."/>
            <person name="Mawaribuchi S."/>
            <person name="Jenkins J."/>
            <person name="Grimwood J."/>
            <person name="Schmutz J."/>
            <person name="Mitros T."/>
            <person name="Mozaffari S.V."/>
            <person name="Suzuki Y."/>
            <person name="Haramoto Y."/>
            <person name="Yamamoto T.S."/>
            <person name="Takagi C."/>
            <person name="Heald R."/>
            <person name="Miller K."/>
            <person name="Haudenschild C."/>
            <person name="Kitzman J."/>
            <person name="Nakayama T."/>
            <person name="Izutsu Y."/>
            <person name="Robert J."/>
            <person name="Fortriede J."/>
            <person name="Burns K."/>
            <person name="Lotay V."/>
            <person name="Karimi K."/>
            <person name="Yasuoka Y."/>
            <person name="Dichmann D.S."/>
            <person name="Flajnik M.F."/>
            <person name="Houston D.W."/>
            <person name="Shendure J."/>
            <person name="DuPasquier L."/>
            <person name="Vize P.D."/>
            <person name="Zorn A.M."/>
            <person name="Ito M."/>
            <person name="Marcotte E.M."/>
            <person name="Wallingford J.B."/>
            <person name="Ito Y."/>
            <person name="Asashima M."/>
            <person name="Ueno N."/>
            <person name="Matsuda Y."/>
            <person name="Veenstra G.J."/>
            <person name="Fujiyama A."/>
            <person name="Harland R.M."/>
            <person name="Taira M."/>
            <person name="Rokhsar D.S."/>
        </authorList>
    </citation>
    <scope>NUCLEOTIDE SEQUENCE [LARGE SCALE GENOMIC DNA]</scope>
    <source>
        <strain evidence="4">J</strain>
    </source>
</reference>
<dbReference type="PANTHER" id="PTHR46948:SF1">
    <property type="entry name" value="RIBONUCLEASE P PROTEIN SUBUNIT P38"/>
    <property type="match status" value="1"/>
</dbReference>
<feature type="region of interest" description="Disordered" evidence="1">
    <location>
        <begin position="216"/>
        <end position="248"/>
    </location>
</feature>
<protein>
    <recommendedName>
        <fullName evidence="2">Ribosomal protein eL8/eL30/eS12/Gadd45 domain-containing protein</fullName>
    </recommendedName>
</protein>
<dbReference type="EMBL" id="CM004477">
    <property type="protein sequence ID" value="OCT73981.1"/>
    <property type="molecule type" value="Genomic_DNA"/>
</dbReference>
<dbReference type="InterPro" id="IPR004038">
    <property type="entry name" value="Ribosomal_eL8/eL30/eS12/Gad45"/>
</dbReference>
<dbReference type="PANTHER" id="PTHR46948">
    <property type="entry name" value="RIBONUCLEASE P PROTEIN SUBUNIT P38"/>
    <property type="match status" value="1"/>
</dbReference>
<dbReference type="OrthoDB" id="20109at2759"/>
<feature type="compositionally biased region" description="Basic and acidic residues" evidence="1">
    <location>
        <begin position="74"/>
        <end position="98"/>
    </location>
</feature>
<dbReference type="GO" id="GO:0001650">
    <property type="term" value="C:fibrillar center"/>
    <property type="evidence" value="ECO:0007669"/>
    <property type="project" value="TreeGrafter"/>
</dbReference>
<dbReference type="GO" id="GO:0001682">
    <property type="term" value="P:tRNA 5'-leader removal"/>
    <property type="evidence" value="ECO:0007669"/>
    <property type="project" value="InterPro"/>
</dbReference>
<evidence type="ECO:0000313" key="3">
    <source>
        <dbReference type="EMBL" id="OCT73981.1"/>
    </source>
</evidence>
<dbReference type="InterPro" id="IPR029064">
    <property type="entry name" value="Ribosomal_eL30-like_sf"/>
</dbReference>
<dbReference type="OMA" id="HVPWLQG"/>
<accession>A0A974HDY6</accession>
<feature type="region of interest" description="Disordered" evidence="1">
    <location>
        <begin position="59"/>
        <end position="101"/>
    </location>
</feature>
<dbReference type="GO" id="GO:0033204">
    <property type="term" value="F:ribonuclease P RNA binding"/>
    <property type="evidence" value="ECO:0007669"/>
    <property type="project" value="TreeGrafter"/>
</dbReference>
<dbReference type="GO" id="GO:0000172">
    <property type="term" value="C:ribonuclease MRP complex"/>
    <property type="evidence" value="ECO:0007669"/>
    <property type="project" value="InterPro"/>
</dbReference>
<feature type="domain" description="Ribosomal protein eL8/eL30/eS12/Gadd45" evidence="2">
    <location>
        <begin position="109"/>
        <end position="185"/>
    </location>
</feature>
<dbReference type="KEGG" id="xla:447717"/>
<evidence type="ECO:0000313" key="4">
    <source>
        <dbReference type="Proteomes" id="UP000694892"/>
    </source>
</evidence>
<organism evidence="3 4">
    <name type="scientific">Xenopus laevis</name>
    <name type="common">African clawed frog</name>
    <dbReference type="NCBI Taxonomy" id="8355"/>
    <lineage>
        <taxon>Eukaryota</taxon>
        <taxon>Metazoa</taxon>
        <taxon>Chordata</taxon>
        <taxon>Craniata</taxon>
        <taxon>Vertebrata</taxon>
        <taxon>Euteleostomi</taxon>
        <taxon>Amphibia</taxon>
        <taxon>Batrachia</taxon>
        <taxon>Anura</taxon>
        <taxon>Pipoidea</taxon>
        <taxon>Pipidae</taxon>
        <taxon>Xenopodinae</taxon>
        <taxon>Xenopus</taxon>
        <taxon>Xenopus</taxon>
    </lineage>
</organism>
<gene>
    <name evidence="3" type="ORF">XELAEV_18032943mg</name>
</gene>
<dbReference type="GO" id="GO:0005655">
    <property type="term" value="C:nucleolar ribonuclease P complex"/>
    <property type="evidence" value="ECO:0007669"/>
    <property type="project" value="InterPro"/>
</dbReference>
<evidence type="ECO:0000256" key="1">
    <source>
        <dbReference type="SAM" id="MobiDB-lite"/>
    </source>
</evidence>
<sequence>MAAKGAKGSKSKPIIVKTTLNNPYEIAWNTALGEDMQFILKTLTDKFKELGLKKIEMAKKPRKTKQVKTTKGTGSEKAETQKESCEATASKEVEEDQGKSGWTRNDLRKELAIGINEVTRGLEKNELSLVLVCKSAKPEMITKHLIELSISRETPACQIPRLSENIAPALGLKSVLALGFKKNSDVFVEEVKSIIPKIPPLNLPWLNKGLQKAVSSAKDAESMEEASSEPLGSRKRKHMKSEAETTDVSDIKLQALKVKKIVPNPNKIRKIKKKKPVKK</sequence>